<feature type="chain" id="PRO_5008897292" evidence="1">
    <location>
        <begin position="27"/>
        <end position="153"/>
    </location>
</feature>
<dbReference type="AlphaFoldDB" id="A0A1D1UJM0"/>
<dbReference type="Proteomes" id="UP000186922">
    <property type="component" value="Unassembled WGS sequence"/>
</dbReference>
<gene>
    <name evidence="2" type="primary">RvY_00275-1</name>
    <name evidence="2" type="synonym">RvY_00275.1</name>
    <name evidence="2" type="ORF">RvY_00275</name>
</gene>
<evidence type="ECO:0000313" key="3">
    <source>
        <dbReference type="Proteomes" id="UP000186922"/>
    </source>
</evidence>
<name>A0A1D1UJM0_RAMVA</name>
<accession>A0A1D1UJM0</accession>
<dbReference type="EMBL" id="BDGG01000001">
    <property type="protein sequence ID" value="GAU87437.1"/>
    <property type="molecule type" value="Genomic_DNA"/>
</dbReference>
<protein>
    <submittedName>
        <fullName evidence="2">Uncharacterized protein</fullName>
    </submittedName>
</protein>
<sequence length="153" mass="17329">MKLAYENRYSFLIGMLLAFLLKNATQTDGYYARYAFALDVQQCSFGFCICHSVSSTQLTKLRKSISNGSFEVPVHSLKGRKGHGAMKAEKCGWVVDFLMENGNLYGLPMPTPTRTAIQLPPIYLPSDFTFTSLYDGFCKRLRKWENEELVEAS</sequence>
<evidence type="ECO:0000256" key="1">
    <source>
        <dbReference type="SAM" id="SignalP"/>
    </source>
</evidence>
<dbReference type="OrthoDB" id="6134889at2759"/>
<keyword evidence="3" id="KW-1185">Reference proteome</keyword>
<evidence type="ECO:0000313" key="2">
    <source>
        <dbReference type="EMBL" id="GAU87437.1"/>
    </source>
</evidence>
<feature type="signal peptide" evidence="1">
    <location>
        <begin position="1"/>
        <end position="26"/>
    </location>
</feature>
<proteinExistence type="predicted"/>
<comment type="caution">
    <text evidence="2">The sequence shown here is derived from an EMBL/GenBank/DDBJ whole genome shotgun (WGS) entry which is preliminary data.</text>
</comment>
<reference evidence="2 3" key="1">
    <citation type="journal article" date="2016" name="Nat. Commun.">
        <title>Extremotolerant tardigrade genome and improved radiotolerance of human cultured cells by tardigrade-unique protein.</title>
        <authorList>
            <person name="Hashimoto T."/>
            <person name="Horikawa D.D."/>
            <person name="Saito Y."/>
            <person name="Kuwahara H."/>
            <person name="Kozuka-Hata H."/>
            <person name="Shin-I T."/>
            <person name="Minakuchi Y."/>
            <person name="Ohishi K."/>
            <person name="Motoyama A."/>
            <person name="Aizu T."/>
            <person name="Enomoto A."/>
            <person name="Kondo K."/>
            <person name="Tanaka S."/>
            <person name="Hara Y."/>
            <person name="Koshikawa S."/>
            <person name="Sagara H."/>
            <person name="Miura T."/>
            <person name="Yokobori S."/>
            <person name="Miyagawa K."/>
            <person name="Suzuki Y."/>
            <person name="Kubo T."/>
            <person name="Oyama M."/>
            <person name="Kohara Y."/>
            <person name="Fujiyama A."/>
            <person name="Arakawa K."/>
            <person name="Katayama T."/>
            <person name="Toyoda A."/>
            <person name="Kunieda T."/>
        </authorList>
    </citation>
    <scope>NUCLEOTIDE SEQUENCE [LARGE SCALE GENOMIC DNA]</scope>
    <source>
        <strain evidence="2 3">YOKOZUNA-1</strain>
    </source>
</reference>
<organism evidence="2 3">
    <name type="scientific">Ramazzottius varieornatus</name>
    <name type="common">Water bear</name>
    <name type="synonym">Tardigrade</name>
    <dbReference type="NCBI Taxonomy" id="947166"/>
    <lineage>
        <taxon>Eukaryota</taxon>
        <taxon>Metazoa</taxon>
        <taxon>Ecdysozoa</taxon>
        <taxon>Tardigrada</taxon>
        <taxon>Eutardigrada</taxon>
        <taxon>Parachela</taxon>
        <taxon>Hypsibioidea</taxon>
        <taxon>Ramazzottiidae</taxon>
        <taxon>Ramazzottius</taxon>
    </lineage>
</organism>
<keyword evidence="1" id="KW-0732">Signal</keyword>